<dbReference type="InterPro" id="IPR029058">
    <property type="entry name" value="AB_hydrolase_fold"/>
</dbReference>
<reference evidence="4 5" key="1">
    <citation type="journal article" date="2019" name="Int. J. Syst. Evol. Microbiol.">
        <title>The Global Catalogue of Microorganisms (GCM) 10K type strain sequencing project: providing services to taxonomists for standard genome sequencing and annotation.</title>
        <authorList>
            <consortium name="The Broad Institute Genomics Platform"/>
            <consortium name="The Broad Institute Genome Sequencing Center for Infectious Disease"/>
            <person name="Wu L."/>
            <person name="Ma J."/>
        </authorList>
    </citation>
    <scope>NUCLEOTIDE SEQUENCE [LARGE SCALE GENOMIC DNA]</scope>
    <source>
        <strain evidence="4 5">JCM 11136</strain>
    </source>
</reference>
<evidence type="ECO:0000256" key="3">
    <source>
        <dbReference type="SAM" id="SignalP"/>
    </source>
</evidence>
<dbReference type="SUPFAM" id="SSF53474">
    <property type="entry name" value="alpha/beta-Hydrolases"/>
    <property type="match status" value="1"/>
</dbReference>
<keyword evidence="1 3" id="KW-0732">Signal</keyword>
<name>A0ABN1NWE6_9ACTN</name>
<comment type="caution">
    <text evidence="4">The sequence shown here is derived from an EMBL/GenBank/DDBJ whole genome shotgun (WGS) entry which is preliminary data.</text>
</comment>
<organism evidence="4 5">
    <name type="scientific">Nonomuraea longicatena</name>
    <dbReference type="NCBI Taxonomy" id="83682"/>
    <lineage>
        <taxon>Bacteria</taxon>
        <taxon>Bacillati</taxon>
        <taxon>Actinomycetota</taxon>
        <taxon>Actinomycetes</taxon>
        <taxon>Streptosporangiales</taxon>
        <taxon>Streptosporangiaceae</taxon>
        <taxon>Nonomuraea</taxon>
    </lineage>
</organism>
<evidence type="ECO:0000313" key="5">
    <source>
        <dbReference type="Proteomes" id="UP001501578"/>
    </source>
</evidence>
<proteinExistence type="predicted"/>
<protein>
    <submittedName>
        <fullName evidence="4">PHB depolymerase family esterase</fullName>
    </submittedName>
</protein>
<sequence length="301" mass="32247">MRAILAALLVALLVAGCSQEPPAPDPVPSPLAGEREPVCELRSGRHALTFAGQRREYLLAVPKRGRGPWPVVLNLHGLGSGAERQAERSRLPEQGARRGYLVVTPQVAPYRLAWTLPGYFGPDDTGYLGRLLDRLIGSGCARRDRQFAAGMSFGGAMALSLVCGMRGRLRAVAAVGGFNVVPPCAQAEPTTLVAVHGTADRTVPYRGGHPFAAAKGRLRAMGALVRLQSVDGSARRWARILDCRSRGRARPAEGLVLSNWSRCADGTRLLVYTVRGAGHVWPRPPALPDASRLILDVFDGD</sequence>
<accession>A0ABN1NWE6</accession>
<evidence type="ECO:0000256" key="2">
    <source>
        <dbReference type="ARBA" id="ARBA00022801"/>
    </source>
</evidence>
<dbReference type="RefSeq" id="WP_343949003.1">
    <property type="nucleotide sequence ID" value="NZ_BAAAHQ010000006.1"/>
</dbReference>
<feature type="signal peptide" evidence="3">
    <location>
        <begin position="1"/>
        <end position="23"/>
    </location>
</feature>
<feature type="chain" id="PRO_5045077101" evidence="3">
    <location>
        <begin position="24"/>
        <end position="301"/>
    </location>
</feature>
<dbReference type="PANTHER" id="PTHR43037:SF5">
    <property type="entry name" value="FERULOYL ESTERASE"/>
    <property type="match status" value="1"/>
</dbReference>
<dbReference type="Proteomes" id="UP001501578">
    <property type="component" value="Unassembled WGS sequence"/>
</dbReference>
<evidence type="ECO:0000256" key="1">
    <source>
        <dbReference type="ARBA" id="ARBA00022729"/>
    </source>
</evidence>
<dbReference type="PROSITE" id="PS51257">
    <property type="entry name" value="PROKAR_LIPOPROTEIN"/>
    <property type="match status" value="1"/>
</dbReference>
<evidence type="ECO:0000313" key="4">
    <source>
        <dbReference type="EMBL" id="GAA0918361.1"/>
    </source>
</evidence>
<gene>
    <name evidence="4" type="ORF">GCM10009560_15260</name>
</gene>
<keyword evidence="2" id="KW-0378">Hydrolase</keyword>
<dbReference type="InterPro" id="IPR050955">
    <property type="entry name" value="Plant_Biomass_Hydrol_Est"/>
</dbReference>
<dbReference type="Gene3D" id="3.40.50.1820">
    <property type="entry name" value="alpha/beta hydrolase"/>
    <property type="match status" value="1"/>
</dbReference>
<keyword evidence="5" id="KW-1185">Reference proteome</keyword>
<dbReference type="EMBL" id="BAAAHQ010000006">
    <property type="protein sequence ID" value="GAA0918361.1"/>
    <property type="molecule type" value="Genomic_DNA"/>
</dbReference>
<dbReference type="PANTHER" id="PTHR43037">
    <property type="entry name" value="UNNAMED PRODUCT-RELATED"/>
    <property type="match status" value="1"/>
</dbReference>